<keyword evidence="8" id="KW-1185">Reference proteome</keyword>
<evidence type="ECO:0000256" key="1">
    <source>
        <dbReference type="ARBA" id="ARBA00023015"/>
    </source>
</evidence>
<dbReference type="RefSeq" id="XP_002184561.1">
    <property type="nucleotide sequence ID" value="XM_002184525.1"/>
</dbReference>
<evidence type="ECO:0000256" key="5">
    <source>
        <dbReference type="SAM" id="MobiDB-lite"/>
    </source>
</evidence>
<accession>B7GBN8</accession>
<dbReference type="GO" id="GO:0001006">
    <property type="term" value="F:RNA polymerase III type 3 promoter sequence-specific DNA binding"/>
    <property type="evidence" value="ECO:0007669"/>
    <property type="project" value="TreeGrafter"/>
</dbReference>
<dbReference type="GeneID" id="7198402"/>
<dbReference type="InterPro" id="IPR001005">
    <property type="entry name" value="SANT/Myb"/>
</dbReference>
<feature type="compositionally biased region" description="Acidic residues" evidence="5">
    <location>
        <begin position="202"/>
        <end position="236"/>
    </location>
</feature>
<evidence type="ECO:0000313" key="7">
    <source>
        <dbReference type="EMBL" id="EEC43960.1"/>
    </source>
</evidence>
<feature type="compositionally biased region" description="Low complexity" evidence="5">
    <location>
        <begin position="89"/>
        <end position="105"/>
    </location>
</feature>
<dbReference type="GO" id="GO:0042796">
    <property type="term" value="P:snRNA transcription by RNA polymerase III"/>
    <property type="evidence" value="ECO:0007669"/>
    <property type="project" value="TreeGrafter"/>
</dbReference>
<dbReference type="CDD" id="cd00167">
    <property type="entry name" value="SANT"/>
    <property type="match status" value="1"/>
</dbReference>
<feature type="region of interest" description="Disordered" evidence="5">
    <location>
        <begin position="340"/>
        <end position="398"/>
    </location>
</feature>
<dbReference type="PANTHER" id="PTHR46621:SF1">
    <property type="entry name" value="SNRNA-ACTIVATING PROTEIN COMPLEX SUBUNIT 4"/>
    <property type="match status" value="1"/>
</dbReference>
<feature type="region of interest" description="Disordered" evidence="5">
    <location>
        <begin position="828"/>
        <end position="875"/>
    </location>
</feature>
<dbReference type="HOGENOM" id="CLU_269016_0_0_1"/>
<feature type="compositionally biased region" description="Low complexity" evidence="5">
    <location>
        <begin position="36"/>
        <end position="46"/>
    </location>
</feature>
<feature type="region of interest" description="Disordered" evidence="5">
    <location>
        <begin position="1176"/>
        <end position="1195"/>
    </location>
</feature>
<keyword evidence="4" id="KW-0539">Nucleus</keyword>
<feature type="compositionally biased region" description="Polar residues" evidence="5">
    <location>
        <begin position="1015"/>
        <end position="1025"/>
    </location>
</feature>
<dbReference type="AlphaFoldDB" id="B7GBN8"/>
<feature type="compositionally biased region" description="Low complexity" evidence="5">
    <location>
        <begin position="274"/>
        <end position="291"/>
    </location>
</feature>
<keyword evidence="1" id="KW-0805">Transcription regulation</keyword>
<feature type="region of interest" description="Disordered" evidence="5">
    <location>
        <begin position="134"/>
        <end position="166"/>
    </location>
</feature>
<evidence type="ECO:0000256" key="3">
    <source>
        <dbReference type="ARBA" id="ARBA00023163"/>
    </source>
</evidence>
<dbReference type="GO" id="GO:0042795">
    <property type="term" value="P:snRNA transcription by RNA polymerase II"/>
    <property type="evidence" value="ECO:0007669"/>
    <property type="project" value="TreeGrafter"/>
</dbReference>
<feature type="domain" description="Myb-like" evidence="6">
    <location>
        <begin position="766"/>
        <end position="810"/>
    </location>
</feature>
<feature type="region of interest" description="Disordered" evidence="5">
    <location>
        <begin position="67"/>
        <end position="105"/>
    </location>
</feature>
<feature type="compositionally biased region" description="Polar residues" evidence="5">
    <location>
        <begin position="863"/>
        <end position="875"/>
    </location>
</feature>
<feature type="region of interest" description="Disordered" evidence="5">
    <location>
        <begin position="202"/>
        <end position="308"/>
    </location>
</feature>
<feature type="region of interest" description="Disordered" evidence="5">
    <location>
        <begin position="1014"/>
        <end position="1052"/>
    </location>
</feature>
<dbReference type="InterPro" id="IPR009057">
    <property type="entry name" value="Homeodomain-like_sf"/>
</dbReference>
<dbReference type="Proteomes" id="UP000000759">
    <property type="component" value="Chromosome 24"/>
</dbReference>
<reference evidence="7 8" key="1">
    <citation type="journal article" date="2008" name="Nature">
        <title>The Phaeodactylum genome reveals the evolutionary history of diatom genomes.</title>
        <authorList>
            <person name="Bowler C."/>
            <person name="Allen A.E."/>
            <person name="Badger J.H."/>
            <person name="Grimwood J."/>
            <person name="Jabbari K."/>
            <person name="Kuo A."/>
            <person name="Maheswari U."/>
            <person name="Martens C."/>
            <person name="Maumus F."/>
            <person name="Otillar R.P."/>
            <person name="Rayko E."/>
            <person name="Salamov A."/>
            <person name="Vandepoele K."/>
            <person name="Beszteri B."/>
            <person name="Gruber A."/>
            <person name="Heijde M."/>
            <person name="Katinka M."/>
            <person name="Mock T."/>
            <person name="Valentin K."/>
            <person name="Verret F."/>
            <person name="Berges J.A."/>
            <person name="Brownlee C."/>
            <person name="Cadoret J.P."/>
            <person name="Chiovitti A."/>
            <person name="Choi C.J."/>
            <person name="Coesel S."/>
            <person name="De Martino A."/>
            <person name="Detter J.C."/>
            <person name="Durkin C."/>
            <person name="Falciatore A."/>
            <person name="Fournet J."/>
            <person name="Haruta M."/>
            <person name="Huysman M.J."/>
            <person name="Jenkins B.D."/>
            <person name="Jiroutova K."/>
            <person name="Jorgensen R.E."/>
            <person name="Joubert Y."/>
            <person name="Kaplan A."/>
            <person name="Kroger N."/>
            <person name="Kroth P.G."/>
            <person name="La Roche J."/>
            <person name="Lindquist E."/>
            <person name="Lommer M."/>
            <person name="Martin-Jezequel V."/>
            <person name="Lopez P.J."/>
            <person name="Lucas S."/>
            <person name="Mangogna M."/>
            <person name="McGinnis K."/>
            <person name="Medlin L.K."/>
            <person name="Montsant A."/>
            <person name="Oudot-Le Secq M.P."/>
            <person name="Napoli C."/>
            <person name="Obornik M."/>
            <person name="Parker M.S."/>
            <person name="Petit J.L."/>
            <person name="Porcel B.M."/>
            <person name="Poulsen N."/>
            <person name="Robison M."/>
            <person name="Rychlewski L."/>
            <person name="Rynearson T.A."/>
            <person name="Schmutz J."/>
            <person name="Shapiro H."/>
            <person name="Siaut M."/>
            <person name="Stanley M."/>
            <person name="Sussman M.R."/>
            <person name="Taylor A.R."/>
            <person name="Vardi A."/>
            <person name="von Dassow P."/>
            <person name="Vyverman W."/>
            <person name="Willis A."/>
            <person name="Wyrwicz L.S."/>
            <person name="Rokhsar D.S."/>
            <person name="Weissenbach J."/>
            <person name="Armbrust E.V."/>
            <person name="Green B.R."/>
            <person name="Van de Peer Y."/>
            <person name="Grigoriev I.V."/>
        </authorList>
    </citation>
    <scope>NUCLEOTIDE SEQUENCE [LARGE SCALE GENOMIC DNA]</scope>
    <source>
        <strain evidence="7 8">CCAP 1055/1</strain>
    </source>
</reference>
<feature type="region of interest" description="Disordered" evidence="5">
    <location>
        <begin position="1"/>
        <end position="49"/>
    </location>
</feature>
<evidence type="ECO:0000256" key="2">
    <source>
        <dbReference type="ARBA" id="ARBA00023125"/>
    </source>
</evidence>
<feature type="compositionally biased region" description="Low complexity" evidence="5">
    <location>
        <begin position="10"/>
        <end position="25"/>
    </location>
</feature>
<dbReference type="PaxDb" id="2850-Phatr49720"/>
<feature type="compositionally biased region" description="Basic and acidic residues" evidence="5">
    <location>
        <begin position="1041"/>
        <end position="1052"/>
    </location>
</feature>
<organism evidence="7 8">
    <name type="scientific">Phaeodactylum tricornutum (strain CCAP 1055/1)</name>
    <dbReference type="NCBI Taxonomy" id="556484"/>
    <lineage>
        <taxon>Eukaryota</taxon>
        <taxon>Sar</taxon>
        <taxon>Stramenopiles</taxon>
        <taxon>Ochrophyta</taxon>
        <taxon>Bacillariophyta</taxon>
        <taxon>Bacillariophyceae</taxon>
        <taxon>Bacillariophycidae</taxon>
        <taxon>Naviculales</taxon>
        <taxon>Phaeodactylaceae</taxon>
        <taxon>Phaeodactylum</taxon>
    </lineage>
</organism>
<dbReference type="GO" id="GO:0000978">
    <property type="term" value="F:RNA polymerase II cis-regulatory region sequence-specific DNA binding"/>
    <property type="evidence" value="ECO:0007669"/>
    <property type="project" value="TreeGrafter"/>
</dbReference>
<proteinExistence type="predicted"/>
<reference evidence="8" key="2">
    <citation type="submission" date="2008-08" db="EMBL/GenBank/DDBJ databases">
        <authorList>
            <consortium name="Diatom Consortium"/>
            <person name="Grigoriev I."/>
            <person name="Grimwood J."/>
            <person name="Kuo A."/>
            <person name="Otillar R.P."/>
            <person name="Salamov A."/>
            <person name="Detter J.C."/>
            <person name="Lindquist E."/>
            <person name="Shapiro H."/>
            <person name="Lucas S."/>
            <person name="Glavina del Rio T."/>
            <person name="Pitluck S."/>
            <person name="Rokhsar D."/>
            <person name="Bowler C."/>
        </authorList>
    </citation>
    <scope>GENOME REANNOTATION</scope>
    <source>
        <strain evidence="8">CCAP 1055/1</strain>
    </source>
</reference>
<dbReference type="SUPFAM" id="SSF46689">
    <property type="entry name" value="Homeodomain-like"/>
    <property type="match status" value="2"/>
</dbReference>
<dbReference type="InParanoid" id="B7GBN8"/>
<dbReference type="eggNOG" id="ENOG502SKK5">
    <property type="taxonomic scope" value="Eukaryota"/>
</dbReference>
<evidence type="ECO:0000313" key="8">
    <source>
        <dbReference type="Proteomes" id="UP000000759"/>
    </source>
</evidence>
<feature type="compositionally biased region" description="Polar residues" evidence="5">
    <location>
        <begin position="1178"/>
        <end position="1193"/>
    </location>
</feature>
<feature type="compositionally biased region" description="Polar residues" evidence="5">
    <location>
        <begin position="843"/>
        <end position="852"/>
    </location>
</feature>
<dbReference type="SMART" id="SM00717">
    <property type="entry name" value="SANT"/>
    <property type="match status" value="2"/>
</dbReference>
<keyword evidence="3" id="KW-0804">Transcription</keyword>
<name>B7GBN8_PHATC</name>
<dbReference type="Gene3D" id="1.10.10.60">
    <property type="entry name" value="Homeodomain-like"/>
    <property type="match status" value="1"/>
</dbReference>
<keyword evidence="2" id="KW-0238">DNA-binding</keyword>
<dbReference type="GO" id="GO:0019185">
    <property type="term" value="C:snRNA-activating protein complex"/>
    <property type="evidence" value="ECO:0007669"/>
    <property type="project" value="TreeGrafter"/>
</dbReference>
<dbReference type="OrthoDB" id="49309at2759"/>
<gene>
    <name evidence="7" type="ORF">PHATRDRAFT_49720</name>
</gene>
<sequence>MVTRPPSANGTASPSRAGAATRATANRTVPPLDYDNNNNNNNNNNNKIEDCAPRLLSEEEKKAAARAYALSGTSSSNQKSHKRKSLLSTTTTTGTKATPRLPLSLTTSTCATTTTTYPSRTTNTIATASTSVSTRVPFATNPHGYSTQSLPHSEQTSRTVPPDAGSELFQDMDEYQRFVKSLELPLDNDLSLPLFPYLQDDEDDEEEEFQLDLEDDDDDDEEEEEEEEDGGDDDDNNNNKEQVQEQHKWQQQQPHPDPTSQPHSRAWLSPIHPAVPTQVTATTATTTNVDPHTLDDLQPWPEDPDTAGDALNGFYRELEEELGWLEEEDMEAAVATLLDHPIPKGPADDLPKLAGPYPDDSATDNSVGNGSREGEPGSSAPTQRGTAKVKSAASEPALVHTPLRDAARAARTVVTDAQHEHLKQLMNRHYQVLTQQAVLSVRAAHYNRLHRGSRERHEVVTGGESGDDLVEILDAAVGMLQDLDQNRKDAIRHYVQFRQTEQRGKHSSLDAKHTQRHARRSLFSAMEQEQGLIEGSAPRDNPYHHPNEEQATVVARRLTRAQFTKTLQEQSQGETRTVFDVPGLSKLGDTFKVIDKSVEGVGRRNILELDSPTEACQLVLDEAGAEYDTNAVPSARDVSLNFVDAKEYFGPSFQPPSTPQQEMVLRRNRNLFTAGEDNLVLRGVNLYGEKQWILIADRFLPDRSINIISQRYSKLCMMIYRANGIRIDRNGDLEQPPKLESVDDLDEEAVDRVKPVPPPAVLNVHRWSMEEDLTLLRAVPLFGHMWAELGARLIPHRDRGHLRKRYQVLERRVKATVLRANKHDNLKVPTWTASPAKPVRSSGDLQPYNSRASGIPPPPPVPSRTTAPSKKRTANQSVNHAAAILASARSAPAANVPQQVHSPIEENSRLAFEQLVNGSTDDWSRMTGILETDESEVANAIVNQLAKSPAKPSIHNKFEEAAQSSQLNSEAESRALSLLADTFSPRKRTKASQDDEQATQSVSFLAGVLEHAQHSEVSQGNNTNDAKMKPPLPVYSPSKGSVERRSLSTPIRKEGRSTIYSTSGTPVGLSPGFRSPTGNSNWKLGSPVLESITMESFPAGMASRMTHEEGHGHSMDGYDLNKMFEHSIEAGGEAMHVAAHDVNSNLSGMKAIETEALEAISALNSLSNSPAKTFLRRANSQESSNETGRNSNGGLRRSLFANVVGDAKASAKQRKLNL</sequence>
<dbReference type="EMBL" id="CM000626">
    <property type="protein sequence ID" value="EEC43960.1"/>
    <property type="molecule type" value="Genomic_DNA"/>
</dbReference>
<dbReference type="PROSITE" id="PS50090">
    <property type="entry name" value="MYB_LIKE"/>
    <property type="match status" value="1"/>
</dbReference>
<protein>
    <recommendedName>
        <fullName evidence="6">Myb-like domain-containing protein</fullName>
    </recommendedName>
</protein>
<dbReference type="KEGG" id="pti:PHATRDRAFT_49720"/>
<evidence type="ECO:0000256" key="4">
    <source>
        <dbReference type="ARBA" id="ARBA00023242"/>
    </source>
</evidence>
<feature type="compositionally biased region" description="Polar residues" evidence="5">
    <location>
        <begin position="143"/>
        <end position="159"/>
    </location>
</feature>
<dbReference type="PANTHER" id="PTHR46621">
    <property type="entry name" value="SNRNA-ACTIVATING PROTEIN COMPLEX SUBUNIT 4"/>
    <property type="match status" value="1"/>
</dbReference>
<evidence type="ECO:0000259" key="6">
    <source>
        <dbReference type="PROSITE" id="PS50090"/>
    </source>
</evidence>
<dbReference type="InterPro" id="IPR051575">
    <property type="entry name" value="Myb-like_DNA-bd"/>
</dbReference>